<dbReference type="GO" id="GO:0050660">
    <property type="term" value="F:flavin adenine dinucleotide binding"/>
    <property type="evidence" value="ECO:0007669"/>
    <property type="project" value="InterPro"/>
</dbReference>
<evidence type="ECO:0000259" key="11">
    <source>
        <dbReference type="PROSITE" id="PS51371"/>
    </source>
</evidence>
<evidence type="ECO:0000256" key="2">
    <source>
        <dbReference type="ARBA" id="ARBA00022475"/>
    </source>
</evidence>
<sequence length="483" mass="54570">MNTLEIEPYSMMLQSSLQLLSSATTEIPTEWPSVTYTVFFVLGCVFFLLLNAFFVASEFAIVKVRPSQIDTAKKDFPERAAKARKIVDNLDGYLSANQLGITIASLALGLLAEPYIAGVLNYLLLNRFYEWTDGTVDLREYQRFIGGLSYFTALALFTVLHVVIGELIPKAIAIRKPLETTLALSRWLDYFFLAFYLPIKWLNGLANIVLKRVFKIDPLSEAEHAHSSEELALLVEESEKKHEVTETEREILINALELNDVYVKDVMTTRSDVVALDVDDSFRKNLDIANHTKHTRFPLIKGHLDNAIGLIHIKDLLRFSHDDQPDLMTVKRELKVVPETMPLDVLLKFFLKEHAHLAMVVDEFGDPAGLVFLDNVIEELVGDIQDEFDQEVSSFTRVNKSEFVVEGSLTLNELSDHEPRIALNSNEVTTVGGYITQQMGRIPEPGEICEVEGFEARVTSTDGRRVSQVHFRKLPEPEPVEAI</sequence>
<protein>
    <submittedName>
        <fullName evidence="13">Uncharacterized protein</fullName>
    </submittedName>
</protein>
<dbReference type="InterPro" id="IPR051676">
    <property type="entry name" value="UPF0053_domain"/>
</dbReference>
<keyword evidence="5 9" id="KW-1133">Transmembrane helix</keyword>
<dbReference type="SUPFAM" id="SSF54631">
    <property type="entry name" value="CBS-domain pair"/>
    <property type="match status" value="1"/>
</dbReference>
<dbReference type="Pfam" id="PF03471">
    <property type="entry name" value="CorC_HlyC"/>
    <property type="match status" value="1"/>
</dbReference>
<feature type="domain" description="CBS" evidence="11">
    <location>
        <begin position="267"/>
        <end position="327"/>
    </location>
</feature>
<comment type="subcellular location">
    <subcellularLocation>
        <location evidence="1">Cell membrane</location>
        <topology evidence="1">Multi-pass membrane protein</topology>
    </subcellularLocation>
</comment>
<dbReference type="Proteomes" id="UP000239907">
    <property type="component" value="Unassembled WGS sequence"/>
</dbReference>
<reference evidence="13 14" key="1">
    <citation type="submission" date="2016-12" db="EMBL/GenBank/DDBJ databases">
        <title>Study of bacterial adaptation to deep sea.</title>
        <authorList>
            <person name="Song J."/>
            <person name="Yoshizawa S."/>
            <person name="Kogure K."/>
        </authorList>
    </citation>
    <scope>NUCLEOTIDE SEQUENCE [LARGE SCALE GENOMIC DNA]</scope>
    <source>
        <strain evidence="13 14">SAORIC-165</strain>
    </source>
</reference>
<comment type="caution">
    <text evidence="13">The sequence shown here is derived from an EMBL/GenBank/DDBJ whole genome shotgun (WGS) entry which is preliminary data.</text>
</comment>
<feature type="domain" description="CBS" evidence="11">
    <location>
        <begin position="328"/>
        <end position="387"/>
    </location>
</feature>
<dbReference type="InterPro" id="IPR002550">
    <property type="entry name" value="CNNM"/>
</dbReference>
<evidence type="ECO:0000256" key="5">
    <source>
        <dbReference type="ARBA" id="ARBA00022989"/>
    </source>
</evidence>
<dbReference type="Pfam" id="PF00571">
    <property type="entry name" value="CBS"/>
    <property type="match status" value="2"/>
</dbReference>
<feature type="domain" description="CNNM transmembrane" evidence="12">
    <location>
        <begin position="33"/>
        <end position="248"/>
    </location>
</feature>
<dbReference type="InterPro" id="IPR046342">
    <property type="entry name" value="CBS_dom_sf"/>
</dbReference>
<dbReference type="InterPro" id="IPR044751">
    <property type="entry name" value="Ion_transp-like_CBS"/>
</dbReference>
<dbReference type="PANTHER" id="PTHR43099">
    <property type="entry name" value="UPF0053 PROTEIN YRKA"/>
    <property type="match status" value="1"/>
</dbReference>
<dbReference type="InterPro" id="IPR000644">
    <property type="entry name" value="CBS_dom"/>
</dbReference>
<keyword evidence="2" id="KW-1003">Cell membrane</keyword>
<proteinExistence type="predicted"/>
<dbReference type="AlphaFoldDB" id="A0A2S7U293"/>
<dbReference type="PANTHER" id="PTHR43099:SF5">
    <property type="entry name" value="HLYC_CORC FAMILY TRANSPORTER"/>
    <property type="match status" value="1"/>
</dbReference>
<keyword evidence="14" id="KW-1185">Reference proteome</keyword>
<dbReference type="Pfam" id="PF01595">
    <property type="entry name" value="CNNM"/>
    <property type="match status" value="1"/>
</dbReference>
<feature type="transmembrane region" description="Helical" evidence="10">
    <location>
        <begin position="34"/>
        <end position="56"/>
    </location>
</feature>
<name>A0A2S7U293_9BACT</name>
<dbReference type="InterPro" id="IPR016169">
    <property type="entry name" value="FAD-bd_PCMH_sub2"/>
</dbReference>
<evidence type="ECO:0000256" key="4">
    <source>
        <dbReference type="ARBA" id="ARBA00022737"/>
    </source>
</evidence>
<dbReference type="PROSITE" id="PS51371">
    <property type="entry name" value="CBS"/>
    <property type="match status" value="2"/>
</dbReference>
<keyword evidence="4" id="KW-0677">Repeat</keyword>
<dbReference type="CDD" id="cd04590">
    <property type="entry name" value="CBS_pair_CorC_HlyC_assoc"/>
    <property type="match status" value="1"/>
</dbReference>
<feature type="transmembrane region" description="Helical" evidence="10">
    <location>
        <begin position="99"/>
        <end position="124"/>
    </location>
</feature>
<organism evidence="13 14">
    <name type="scientific">Rubritalea profundi</name>
    <dbReference type="NCBI Taxonomy" id="1658618"/>
    <lineage>
        <taxon>Bacteria</taxon>
        <taxon>Pseudomonadati</taxon>
        <taxon>Verrucomicrobiota</taxon>
        <taxon>Verrucomicrobiia</taxon>
        <taxon>Verrucomicrobiales</taxon>
        <taxon>Rubritaleaceae</taxon>
        <taxon>Rubritalea</taxon>
    </lineage>
</organism>
<dbReference type="SUPFAM" id="SSF56176">
    <property type="entry name" value="FAD-binding/transporter-associated domain-like"/>
    <property type="match status" value="1"/>
</dbReference>
<evidence type="ECO:0000256" key="7">
    <source>
        <dbReference type="ARBA" id="ARBA00023136"/>
    </source>
</evidence>
<dbReference type="SMART" id="SM01091">
    <property type="entry name" value="CorC_HlyC"/>
    <property type="match status" value="1"/>
</dbReference>
<accession>A0A2S7U293</accession>
<keyword evidence="6 8" id="KW-0129">CBS domain</keyword>
<dbReference type="Gene3D" id="3.10.580.10">
    <property type="entry name" value="CBS-domain"/>
    <property type="match status" value="1"/>
</dbReference>
<feature type="transmembrane region" description="Helical" evidence="10">
    <location>
        <begin position="144"/>
        <end position="169"/>
    </location>
</feature>
<evidence type="ECO:0000313" key="13">
    <source>
        <dbReference type="EMBL" id="PQJ29118.1"/>
    </source>
</evidence>
<dbReference type="EMBL" id="MQWA01000001">
    <property type="protein sequence ID" value="PQJ29118.1"/>
    <property type="molecule type" value="Genomic_DNA"/>
</dbReference>
<evidence type="ECO:0000256" key="8">
    <source>
        <dbReference type="PROSITE-ProRule" id="PRU00703"/>
    </source>
</evidence>
<evidence type="ECO:0000256" key="3">
    <source>
        <dbReference type="ARBA" id="ARBA00022692"/>
    </source>
</evidence>
<evidence type="ECO:0000259" key="12">
    <source>
        <dbReference type="PROSITE" id="PS51846"/>
    </source>
</evidence>
<evidence type="ECO:0000256" key="1">
    <source>
        <dbReference type="ARBA" id="ARBA00004651"/>
    </source>
</evidence>
<dbReference type="InterPro" id="IPR036318">
    <property type="entry name" value="FAD-bd_PCMH-like_sf"/>
</dbReference>
<keyword evidence="3 9" id="KW-0812">Transmembrane</keyword>
<dbReference type="RefSeq" id="WP_105043611.1">
    <property type="nucleotide sequence ID" value="NZ_MQWA01000001.1"/>
</dbReference>
<dbReference type="InterPro" id="IPR005170">
    <property type="entry name" value="Transptr-assoc_dom"/>
</dbReference>
<evidence type="ECO:0000256" key="6">
    <source>
        <dbReference type="ARBA" id="ARBA00023122"/>
    </source>
</evidence>
<evidence type="ECO:0000313" key="14">
    <source>
        <dbReference type="Proteomes" id="UP000239907"/>
    </source>
</evidence>
<dbReference type="PROSITE" id="PS51846">
    <property type="entry name" value="CNNM"/>
    <property type="match status" value="1"/>
</dbReference>
<evidence type="ECO:0000256" key="9">
    <source>
        <dbReference type="PROSITE-ProRule" id="PRU01193"/>
    </source>
</evidence>
<dbReference type="GO" id="GO:0005886">
    <property type="term" value="C:plasma membrane"/>
    <property type="evidence" value="ECO:0007669"/>
    <property type="project" value="UniProtKB-SubCell"/>
</dbReference>
<dbReference type="OrthoDB" id="9798188at2"/>
<dbReference type="Gene3D" id="3.30.465.10">
    <property type="match status" value="1"/>
</dbReference>
<gene>
    <name evidence="13" type="ORF">BSZ32_11865</name>
</gene>
<keyword evidence="7 9" id="KW-0472">Membrane</keyword>
<evidence type="ECO:0000256" key="10">
    <source>
        <dbReference type="SAM" id="Phobius"/>
    </source>
</evidence>